<evidence type="ECO:0000313" key="9">
    <source>
        <dbReference type="Proteomes" id="UP000806542"/>
    </source>
</evidence>
<feature type="region of interest" description="Disordered" evidence="6">
    <location>
        <begin position="284"/>
        <end position="430"/>
    </location>
</feature>
<dbReference type="InterPro" id="IPR042177">
    <property type="entry name" value="Cell/Rod_1"/>
</dbReference>
<keyword evidence="5" id="KW-0175">Coiled coil</keyword>
<dbReference type="Pfam" id="PF04085">
    <property type="entry name" value="MreC"/>
    <property type="match status" value="1"/>
</dbReference>
<dbReference type="InterPro" id="IPR042175">
    <property type="entry name" value="Cell/Rod_MreC_2"/>
</dbReference>
<keyword evidence="3" id="KW-0133">Cell shape</keyword>
<keyword evidence="9" id="KW-1185">Reference proteome</keyword>
<protein>
    <recommendedName>
        <fullName evidence="2">Cell shape-determining protein MreC</fullName>
    </recommendedName>
    <alternativeName>
        <fullName evidence="4">Cell shape protein MreC</fullName>
    </alternativeName>
</protein>
<dbReference type="PANTHER" id="PTHR34138">
    <property type="entry name" value="CELL SHAPE-DETERMINING PROTEIN MREC"/>
    <property type="match status" value="1"/>
</dbReference>
<feature type="domain" description="Rod shape-determining protein MreC beta-barrel core" evidence="7">
    <location>
        <begin position="125"/>
        <end position="276"/>
    </location>
</feature>
<name>A0A9D5LXL6_9FIRM</name>
<dbReference type="AlphaFoldDB" id="A0A9D5LXL6"/>
<dbReference type="Gene3D" id="2.40.10.340">
    <property type="entry name" value="Rod shape-determining protein MreC, domain 1"/>
    <property type="match status" value="1"/>
</dbReference>
<feature type="coiled-coil region" evidence="5">
    <location>
        <begin position="71"/>
        <end position="118"/>
    </location>
</feature>
<evidence type="ECO:0000313" key="8">
    <source>
        <dbReference type="EMBL" id="MBE5039768.1"/>
    </source>
</evidence>
<gene>
    <name evidence="8" type="primary">mreC</name>
    <name evidence="8" type="ORF">INF28_04735</name>
</gene>
<dbReference type="Proteomes" id="UP000806542">
    <property type="component" value="Unassembled WGS sequence"/>
</dbReference>
<dbReference type="InterPro" id="IPR055342">
    <property type="entry name" value="MreC_beta-barrel_core"/>
</dbReference>
<dbReference type="GO" id="GO:0008360">
    <property type="term" value="P:regulation of cell shape"/>
    <property type="evidence" value="ECO:0007669"/>
    <property type="project" value="UniProtKB-KW"/>
</dbReference>
<proteinExistence type="inferred from homology"/>
<evidence type="ECO:0000256" key="4">
    <source>
        <dbReference type="ARBA" id="ARBA00032089"/>
    </source>
</evidence>
<dbReference type="RefSeq" id="WP_226392332.1">
    <property type="nucleotide sequence ID" value="NZ_JADCKB010000007.1"/>
</dbReference>
<evidence type="ECO:0000259" key="7">
    <source>
        <dbReference type="Pfam" id="PF04085"/>
    </source>
</evidence>
<dbReference type="PANTHER" id="PTHR34138:SF1">
    <property type="entry name" value="CELL SHAPE-DETERMINING PROTEIN MREC"/>
    <property type="match status" value="1"/>
</dbReference>
<dbReference type="GO" id="GO:0005886">
    <property type="term" value="C:plasma membrane"/>
    <property type="evidence" value="ECO:0007669"/>
    <property type="project" value="TreeGrafter"/>
</dbReference>
<accession>A0A9D5LXL6</accession>
<dbReference type="EMBL" id="JADCKB010000007">
    <property type="protein sequence ID" value="MBE5039768.1"/>
    <property type="molecule type" value="Genomic_DNA"/>
</dbReference>
<feature type="compositionally biased region" description="Low complexity" evidence="6">
    <location>
        <begin position="316"/>
        <end position="345"/>
    </location>
</feature>
<organism evidence="8 9">
    <name type="scientific">Ructibacterium gallinarum</name>
    <dbReference type="NCBI Taxonomy" id="2779355"/>
    <lineage>
        <taxon>Bacteria</taxon>
        <taxon>Bacillati</taxon>
        <taxon>Bacillota</taxon>
        <taxon>Clostridia</taxon>
        <taxon>Eubacteriales</taxon>
        <taxon>Oscillospiraceae</taxon>
        <taxon>Ructibacterium</taxon>
    </lineage>
</organism>
<feature type="compositionally biased region" description="Basic and acidic residues" evidence="6">
    <location>
        <begin position="295"/>
        <end position="306"/>
    </location>
</feature>
<reference evidence="8" key="1">
    <citation type="submission" date="2020-10" db="EMBL/GenBank/DDBJ databases">
        <title>ChiBAC.</title>
        <authorList>
            <person name="Zenner C."/>
            <person name="Hitch T.C.A."/>
            <person name="Clavel T."/>
        </authorList>
    </citation>
    <scope>NUCLEOTIDE SEQUENCE</scope>
    <source>
        <strain evidence="8">DSM 107454</strain>
    </source>
</reference>
<evidence type="ECO:0000256" key="3">
    <source>
        <dbReference type="ARBA" id="ARBA00022960"/>
    </source>
</evidence>
<comment type="caution">
    <text evidence="8">The sequence shown here is derived from an EMBL/GenBank/DDBJ whole genome shotgun (WGS) entry which is preliminary data.</text>
</comment>
<evidence type="ECO:0000256" key="5">
    <source>
        <dbReference type="SAM" id="Coils"/>
    </source>
</evidence>
<dbReference type="NCBIfam" id="TIGR00219">
    <property type="entry name" value="mreC"/>
    <property type="match status" value="1"/>
</dbReference>
<feature type="compositionally biased region" description="Low complexity" evidence="6">
    <location>
        <begin position="352"/>
        <end position="419"/>
    </location>
</feature>
<evidence type="ECO:0000256" key="6">
    <source>
        <dbReference type="SAM" id="MobiDB-lite"/>
    </source>
</evidence>
<comment type="similarity">
    <text evidence="1">Belongs to the MreC family.</text>
</comment>
<evidence type="ECO:0000256" key="2">
    <source>
        <dbReference type="ARBA" id="ARBA00013855"/>
    </source>
</evidence>
<dbReference type="Gene3D" id="2.40.10.350">
    <property type="entry name" value="Rod shape-determining protein MreC, domain 2"/>
    <property type="match status" value="1"/>
</dbReference>
<sequence length="430" mass="44534">MRNFFENKQLVFLVAATLVIAVMIGIFGASAGREKVNAAENAVGAAAAAGQSASSGMGGWFSNIFEYFGSVKALREENEQLKAANVELDKRVRDAQGLEEENAELRQMLDLAENEKKLELTAASVIAKDPSNWYSSFTINKGTNDGIQKNQPVLTANKELIGQVYRVGSSWAEVITILDPESGVGSMVERSKDIGILEGDSALRYQGQCRLGYLSRDTDIEPGDYVETSGLGGVYPKGLLIGKVLEVKEDNTTMSKYASVEPIVDMSKLSQVFVLKNHVDDIGRLSGEEETTTDNGKEDTDKKTENGEEEDEDKTSSSSSSSKSGASATSKPSSTSGSSNSRTTAKPSQNTSGGSSSGGNSSSSSSSGNSSSGSSSSGGNSSSSNSSNSSSSGGNSSSSNSSSSSSSGSSSSGNSSSGGSMAGDGSELRE</sequence>
<evidence type="ECO:0000256" key="1">
    <source>
        <dbReference type="ARBA" id="ARBA00009369"/>
    </source>
</evidence>
<dbReference type="InterPro" id="IPR007221">
    <property type="entry name" value="MreC"/>
</dbReference>